<comment type="catalytic activity">
    <reaction evidence="6 9">
        <text>(2S)-2-hydroxy-3-oxobutyl phosphate + 5-amino-6-(D-ribitylamino)uracil = 6,7-dimethyl-8-(1-D-ribityl)lumazine + phosphate + 2 H2O + H(+)</text>
        <dbReference type="Rhea" id="RHEA:26152"/>
        <dbReference type="ChEBI" id="CHEBI:15377"/>
        <dbReference type="ChEBI" id="CHEBI:15378"/>
        <dbReference type="ChEBI" id="CHEBI:15934"/>
        <dbReference type="ChEBI" id="CHEBI:43474"/>
        <dbReference type="ChEBI" id="CHEBI:58201"/>
        <dbReference type="ChEBI" id="CHEBI:58830"/>
        <dbReference type="EC" id="2.5.1.78"/>
    </reaction>
</comment>
<dbReference type="Pfam" id="PF00885">
    <property type="entry name" value="DMRL_synthase"/>
    <property type="match status" value="1"/>
</dbReference>
<evidence type="ECO:0000256" key="4">
    <source>
        <dbReference type="ARBA" id="ARBA00022619"/>
    </source>
</evidence>
<sequence length="156" mass="16688">MNVIEATIVAPDARIALVIARFNNFINQCLLRGAIDTLKRIGQIQDANLTVVWVPGAYELPLIVKVLATRNKYDAIIALGTVIQGHTPHFEFVAGAASTGLANISMHSDIPVSFGVLTTQNVEQAIERAGNKQGNKGVEAALTALEMINILKTITA</sequence>
<dbReference type="InterPro" id="IPR036467">
    <property type="entry name" value="LS/RS_sf"/>
</dbReference>
<feature type="binding site" evidence="9">
    <location>
        <position position="114"/>
    </location>
    <ligand>
        <name>5-amino-6-(D-ribitylamino)uracil</name>
        <dbReference type="ChEBI" id="CHEBI:15934"/>
    </ligand>
</feature>
<keyword evidence="4 9" id="KW-0686">Riboflavin biosynthesis</keyword>
<dbReference type="OrthoDB" id="9809709at2"/>
<accession>A0A451D9I1</accession>
<evidence type="ECO:0000256" key="8">
    <source>
        <dbReference type="ARBA" id="ARBA00072606"/>
    </source>
</evidence>
<comment type="caution">
    <text evidence="9">Lacks conserved residue(s) required for the propagation of feature annotation.</text>
</comment>
<evidence type="ECO:0000256" key="5">
    <source>
        <dbReference type="ARBA" id="ARBA00022679"/>
    </source>
</evidence>
<feature type="active site" description="Proton donor" evidence="9">
    <location>
        <position position="89"/>
    </location>
</feature>
<dbReference type="GO" id="GO:0009349">
    <property type="term" value="C:riboflavin synthase complex"/>
    <property type="evidence" value="ECO:0007669"/>
    <property type="project" value="UniProtKB-UniRule"/>
</dbReference>
<evidence type="ECO:0000256" key="3">
    <source>
        <dbReference type="ARBA" id="ARBA00012664"/>
    </source>
</evidence>
<dbReference type="CDD" id="cd09209">
    <property type="entry name" value="Lumazine_synthase-I"/>
    <property type="match status" value="1"/>
</dbReference>
<evidence type="ECO:0000256" key="2">
    <source>
        <dbReference type="ARBA" id="ARBA00007424"/>
    </source>
</evidence>
<feature type="binding site" evidence="9">
    <location>
        <begin position="57"/>
        <end position="59"/>
    </location>
    <ligand>
        <name>5-amino-6-(D-ribitylamino)uracil</name>
        <dbReference type="ChEBI" id="CHEBI:15934"/>
    </ligand>
</feature>
<evidence type="ECO:0000313" key="11">
    <source>
        <dbReference type="Proteomes" id="UP000294368"/>
    </source>
</evidence>
<dbReference type="FunFam" id="3.40.50.960:FF:000001">
    <property type="entry name" value="6,7-dimethyl-8-ribityllumazine synthase"/>
    <property type="match status" value="1"/>
</dbReference>
<name>A0A451D9I1_9GAMM</name>
<organism evidence="10 11">
    <name type="scientific">Candidatus Erwinia haradaeae</name>
    <dbReference type="NCBI Taxonomy" id="1922217"/>
    <lineage>
        <taxon>Bacteria</taxon>
        <taxon>Pseudomonadati</taxon>
        <taxon>Pseudomonadota</taxon>
        <taxon>Gammaproteobacteria</taxon>
        <taxon>Enterobacterales</taxon>
        <taxon>Erwiniaceae</taxon>
        <taxon>Erwinia</taxon>
    </lineage>
</organism>
<evidence type="ECO:0000256" key="6">
    <source>
        <dbReference type="ARBA" id="ARBA00048785"/>
    </source>
</evidence>
<dbReference type="InterPro" id="IPR002180">
    <property type="entry name" value="LS/RS"/>
</dbReference>
<keyword evidence="5 9" id="KW-0808">Transferase</keyword>
<dbReference type="InterPro" id="IPR034964">
    <property type="entry name" value="LS"/>
</dbReference>
<dbReference type="RefSeq" id="WP_157988349.1">
    <property type="nucleotide sequence ID" value="NZ_LR217715.1"/>
</dbReference>
<comment type="pathway">
    <text evidence="1 9">Cofactor biosynthesis; riboflavin biosynthesis; riboflavin from 2-hydroxy-3-oxobutyl phosphate and 5-amino-6-(D-ribitylamino)uracil: step 1/2.</text>
</comment>
<dbReference type="Proteomes" id="UP000294368">
    <property type="component" value="Chromosome"/>
</dbReference>
<dbReference type="PANTHER" id="PTHR21058">
    <property type="entry name" value="6,7-DIMETHYL-8-RIBITYLLUMAZINE SYNTHASE DMRL SYNTHASE LUMAZINE SYNTHASE"/>
    <property type="match status" value="1"/>
</dbReference>
<dbReference type="EC" id="2.5.1.78" evidence="3 9"/>
<dbReference type="HAMAP" id="MF_00178">
    <property type="entry name" value="Lumazine_synth"/>
    <property type="match status" value="1"/>
</dbReference>
<dbReference type="GO" id="GO:0005829">
    <property type="term" value="C:cytosol"/>
    <property type="evidence" value="ECO:0007669"/>
    <property type="project" value="TreeGrafter"/>
</dbReference>
<evidence type="ECO:0000256" key="7">
    <source>
        <dbReference type="ARBA" id="ARBA00058151"/>
    </source>
</evidence>
<feature type="binding site" evidence="9">
    <location>
        <begin position="81"/>
        <end position="83"/>
    </location>
    <ligand>
        <name>5-amino-6-(D-ribitylamino)uracil</name>
        <dbReference type="ChEBI" id="CHEBI:15934"/>
    </ligand>
</feature>
<comment type="function">
    <text evidence="7 9">Catalyzes the formation of 6,7-dimethyl-8-ribityllumazine by condensation of 5-amino-6-(D-ribitylamino)uracil with 3,4-dihydroxy-2-butanone 4-phosphate. This is the penultimate step in the biosynthesis of riboflavin.</text>
</comment>
<comment type="similarity">
    <text evidence="2 9">Belongs to the DMRL synthase family.</text>
</comment>
<comment type="subunit">
    <text evidence="9">Forms an icosahedral capsid composed of 60 subunits, arranged as a dodecamer of pentamers.</text>
</comment>
<evidence type="ECO:0000256" key="9">
    <source>
        <dbReference type="HAMAP-Rule" id="MF_00178"/>
    </source>
</evidence>
<dbReference type="SUPFAM" id="SSF52121">
    <property type="entry name" value="Lumazine synthase"/>
    <property type="match status" value="1"/>
</dbReference>
<dbReference type="EMBL" id="LR217715">
    <property type="protein sequence ID" value="VFP82939.1"/>
    <property type="molecule type" value="Genomic_DNA"/>
</dbReference>
<evidence type="ECO:0000256" key="1">
    <source>
        <dbReference type="ARBA" id="ARBA00004917"/>
    </source>
</evidence>
<dbReference type="UniPathway" id="UPA00275">
    <property type="reaction ID" value="UER00404"/>
</dbReference>
<dbReference type="NCBIfam" id="TIGR00114">
    <property type="entry name" value="lumazine-synth"/>
    <property type="match status" value="1"/>
</dbReference>
<dbReference type="Gene3D" id="3.40.50.960">
    <property type="entry name" value="Lumazine/riboflavin synthase"/>
    <property type="match status" value="1"/>
</dbReference>
<proteinExistence type="inferred from homology"/>
<dbReference type="GO" id="GO:0009231">
    <property type="term" value="P:riboflavin biosynthetic process"/>
    <property type="evidence" value="ECO:0007669"/>
    <property type="project" value="UniProtKB-UniRule"/>
</dbReference>
<dbReference type="PANTHER" id="PTHR21058:SF0">
    <property type="entry name" value="6,7-DIMETHYL-8-RIBITYLLUMAZINE SYNTHASE"/>
    <property type="match status" value="1"/>
</dbReference>
<protein>
    <recommendedName>
        <fullName evidence="8 9">6,7-dimethyl-8-ribityllumazine synthase</fullName>
        <shortName evidence="9">DMRL synthase</shortName>
        <shortName evidence="9">LS</shortName>
        <shortName evidence="9">Lumazine synthase</shortName>
        <ecNumber evidence="3 9">2.5.1.78</ecNumber>
    </recommendedName>
</protein>
<feature type="binding site" evidence="9">
    <location>
        <position position="22"/>
    </location>
    <ligand>
        <name>5-amino-6-(D-ribitylamino)uracil</name>
        <dbReference type="ChEBI" id="CHEBI:15934"/>
    </ligand>
</feature>
<evidence type="ECO:0000313" key="10">
    <source>
        <dbReference type="EMBL" id="VFP82939.1"/>
    </source>
</evidence>
<gene>
    <name evidence="10" type="primary">ribE</name>
    <name evidence="9" type="synonym">ribH</name>
    <name evidence="10" type="ORF">ERCIKOCA2762_183</name>
</gene>
<dbReference type="GO" id="GO:0000906">
    <property type="term" value="F:6,7-dimethyl-8-ribityllumazine synthase activity"/>
    <property type="evidence" value="ECO:0007669"/>
    <property type="project" value="UniProtKB-UniRule"/>
</dbReference>
<reference evidence="10 11" key="1">
    <citation type="submission" date="2019-02" db="EMBL/GenBank/DDBJ databases">
        <authorList>
            <person name="Manzano-Marin A."/>
            <person name="Manzano-Marin A."/>
        </authorList>
    </citation>
    <scope>NUCLEOTIDE SEQUENCE [LARGE SCALE GENOMIC DNA]</scope>
    <source>
        <strain evidence="10 11">ErCikochiana</strain>
    </source>
</reference>
<dbReference type="AlphaFoldDB" id="A0A451D9I1"/>
<feature type="binding site" evidence="9">
    <location>
        <position position="128"/>
    </location>
    <ligand>
        <name>(2S)-2-hydroxy-3-oxobutyl phosphate</name>
        <dbReference type="ChEBI" id="CHEBI:58830"/>
    </ligand>
</feature>
<dbReference type="NCBIfam" id="NF000812">
    <property type="entry name" value="PRK00061.1-4"/>
    <property type="match status" value="1"/>
</dbReference>